<organism evidence="4 5">
    <name type="scientific">Marinobacter halodurans</name>
    <dbReference type="NCBI Taxonomy" id="2528979"/>
    <lineage>
        <taxon>Bacteria</taxon>
        <taxon>Pseudomonadati</taxon>
        <taxon>Pseudomonadota</taxon>
        <taxon>Gammaproteobacteria</taxon>
        <taxon>Pseudomonadales</taxon>
        <taxon>Marinobacteraceae</taxon>
        <taxon>Marinobacter</taxon>
    </lineage>
</organism>
<reference evidence="4 5" key="1">
    <citation type="submission" date="2019-02" db="EMBL/GenBank/DDBJ databases">
        <title>Marinobacter halodurans sp. nov., a marine bacterium isolated from sea tidal flat.</title>
        <authorList>
            <person name="Yoo Y."/>
            <person name="Lee D.W."/>
            <person name="Kim B.S."/>
            <person name="Kim J.-J."/>
        </authorList>
    </citation>
    <scope>NUCLEOTIDE SEQUENCE [LARGE SCALE GENOMIC DNA]</scope>
    <source>
        <strain evidence="4 5">YJ-S3-2</strain>
    </source>
</reference>
<keyword evidence="2" id="KW-1133">Transmembrane helix</keyword>
<proteinExistence type="predicted"/>
<dbReference type="SUPFAM" id="SSF47090">
    <property type="entry name" value="PGBD-like"/>
    <property type="match status" value="1"/>
</dbReference>
<feature type="compositionally biased region" description="Polar residues" evidence="1">
    <location>
        <begin position="180"/>
        <end position="207"/>
    </location>
</feature>
<feature type="compositionally biased region" description="Acidic residues" evidence="1">
    <location>
        <begin position="13"/>
        <end position="42"/>
    </location>
</feature>
<protein>
    <recommendedName>
        <fullName evidence="3">Peptidoglycan binding-like domain-containing protein</fullName>
    </recommendedName>
</protein>
<feature type="region of interest" description="Disordered" evidence="1">
    <location>
        <begin position="120"/>
        <end position="207"/>
    </location>
</feature>
<feature type="compositionally biased region" description="Acidic residues" evidence="1">
    <location>
        <begin position="55"/>
        <end position="71"/>
    </location>
</feature>
<evidence type="ECO:0000313" key="5">
    <source>
        <dbReference type="Proteomes" id="UP000313645"/>
    </source>
</evidence>
<keyword evidence="2" id="KW-0472">Membrane</keyword>
<feature type="compositionally biased region" description="Basic and acidic residues" evidence="1">
    <location>
        <begin position="1"/>
        <end position="11"/>
    </location>
</feature>
<dbReference type="RefSeq" id="WP_131480334.1">
    <property type="nucleotide sequence ID" value="NZ_SJDL01000008.1"/>
</dbReference>
<dbReference type="Gene3D" id="1.10.101.10">
    <property type="entry name" value="PGBD-like superfamily/PGBD"/>
    <property type="match status" value="1"/>
</dbReference>
<evidence type="ECO:0000256" key="2">
    <source>
        <dbReference type="SAM" id="Phobius"/>
    </source>
</evidence>
<evidence type="ECO:0000313" key="4">
    <source>
        <dbReference type="EMBL" id="TBW57356.1"/>
    </source>
</evidence>
<feature type="compositionally biased region" description="Polar residues" evidence="1">
    <location>
        <begin position="134"/>
        <end position="143"/>
    </location>
</feature>
<dbReference type="InterPro" id="IPR002477">
    <property type="entry name" value="Peptidoglycan-bd-like"/>
</dbReference>
<dbReference type="InterPro" id="IPR036366">
    <property type="entry name" value="PGBDSf"/>
</dbReference>
<comment type="caution">
    <text evidence="4">The sequence shown here is derived from an EMBL/GenBank/DDBJ whole genome shotgun (WGS) entry which is preliminary data.</text>
</comment>
<gene>
    <name evidence="4" type="ORF">EZI54_06785</name>
</gene>
<feature type="transmembrane region" description="Helical" evidence="2">
    <location>
        <begin position="91"/>
        <end position="116"/>
    </location>
</feature>
<dbReference type="EMBL" id="SJDL01000008">
    <property type="protein sequence ID" value="TBW57356.1"/>
    <property type="molecule type" value="Genomic_DNA"/>
</dbReference>
<keyword evidence="5" id="KW-1185">Reference proteome</keyword>
<sequence>MSDDDLRRGAPENDFEFEDDGEFSIPETPDEDLLGGEDEDLLAGELGNEDLAGLDFEEEPERDQFQDEDEPGPGNRAEAEPEEEERAGAGWMVWTAAGVVMLALFSGLMWFAFGILGGGSNSEPQRAPIAAAAETNSSDSTQVAKAEQPKVKPLPPVETEQQNARAGKAQSEPSAKMNAPAQQSEQNASSWNDQDSLPTPGQPEPQVQMTRVQERNYGREVAQNQMFPPIDGGALKGLESALNKNGDQIQSLSKSLSRSIDASGDKINRRLSEVTARLSDIAEKLDALNTNGSSDQHAAKDSKKEELTAAQEKAQRERVRLAQIRLKAFGYQPGSIDGVFGAHTSAAAKRFQRQNNLDVTGELDGPTVTALMGSNVPTYRPTHQKTVIARPQKTETVSDSQNSSVDVDEWYVRGVTPERAIIYQRDGSSYLVTSGTEVPGKGQVATLNPGQHSITLVGGEVIRRQ</sequence>
<name>A0ABY1ZQU0_9GAMM</name>
<dbReference type="Proteomes" id="UP000313645">
    <property type="component" value="Unassembled WGS sequence"/>
</dbReference>
<feature type="compositionally biased region" description="Low complexity" evidence="1">
    <location>
        <begin position="43"/>
        <end position="54"/>
    </location>
</feature>
<feature type="region of interest" description="Disordered" evidence="1">
    <location>
        <begin position="1"/>
        <end position="88"/>
    </location>
</feature>
<evidence type="ECO:0000256" key="1">
    <source>
        <dbReference type="SAM" id="MobiDB-lite"/>
    </source>
</evidence>
<feature type="region of interest" description="Disordered" evidence="1">
    <location>
        <begin position="288"/>
        <end position="314"/>
    </location>
</feature>
<accession>A0ABY1ZQU0</accession>
<evidence type="ECO:0000259" key="3">
    <source>
        <dbReference type="Pfam" id="PF01471"/>
    </source>
</evidence>
<dbReference type="InterPro" id="IPR036365">
    <property type="entry name" value="PGBD-like_sf"/>
</dbReference>
<dbReference type="Pfam" id="PF01471">
    <property type="entry name" value="PG_binding_1"/>
    <property type="match status" value="1"/>
</dbReference>
<feature type="compositionally biased region" description="Basic and acidic residues" evidence="1">
    <location>
        <begin position="297"/>
        <end position="314"/>
    </location>
</feature>
<keyword evidence="2" id="KW-0812">Transmembrane</keyword>
<feature type="domain" description="Peptidoglycan binding-like" evidence="3">
    <location>
        <begin position="316"/>
        <end position="371"/>
    </location>
</feature>